<evidence type="ECO:0000256" key="1">
    <source>
        <dbReference type="ARBA" id="ARBA00023242"/>
    </source>
</evidence>
<dbReference type="RefSeq" id="XP_040655418.1">
    <property type="nucleotide sequence ID" value="XM_040805314.1"/>
</dbReference>
<dbReference type="GeneID" id="63720675"/>
<feature type="region of interest" description="Disordered" evidence="2">
    <location>
        <begin position="874"/>
        <end position="906"/>
    </location>
</feature>
<keyword evidence="3" id="KW-0238">DNA-binding</keyword>
<dbReference type="STRING" id="98403.A0A151GG78"/>
<accession>A0A151GG78</accession>
<keyword evidence="1" id="KW-0539">Nucleus</keyword>
<dbReference type="InParanoid" id="A0A151GG78"/>
<dbReference type="EMBL" id="LAYC01000003">
    <property type="protein sequence ID" value="KYK56066.1"/>
    <property type="molecule type" value="Genomic_DNA"/>
</dbReference>
<dbReference type="AlphaFoldDB" id="A0A151GG78"/>
<evidence type="ECO:0000256" key="2">
    <source>
        <dbReference type="SAM" id="MobiDB-lite"/>
    </source>
</evidence>
<keyword evidence="4" id="KW-1185">Reference proteome</keyword>
<dbReference type="GO" id="GO:0003677">
    <property type="term" value="F:DNA binding"/>
    <property type="evidence" value="ECO:0007669"/>
    <property type="project" value="UniProtKB-KW"/>
</dbReference>
<comment type="caution">
    <text evidence="3">The sequence shown here is derived from an EMBL/GenBank/DDBJ whole genome shotgun (WGS) entry which is preliminary data.</text>
</comment>
<dbReference type="PANTHER" id="PTHR38791:SF13">
    <property type="entry name" value="ZN(2)-C6 FUNGAL-TYPE DOMAIN-CONTAINING PROTEIN"/>
    <property type="match status" value="1"/>
</dbReference>
<name>A0A151GG78_DRECN</name>
<dbReference type="InterPro" id="IPR021858">
    <property type="entry name" value="Fun_TF"/>
</dbReference>
<dbReference type="PANTHER" id="PTHR38791">
    <property type="entry name" value="ZN(II)2CYS6 TRANSCRIPTION FACTOR (EUROFUNG)-RELATED-RELATED"/>
    <property type="match status" value="1"/>
</dbReference>
<organism evidence="3 4">
    <name type="scientific">Drechmeria coniospora</name>
    <name type="common">Nematophagous fungus</name>
    <name type="synonym">Meria coniospora</name>
    <dbReference type="NCBI Taxonomy" id="98403"/>
    <lineage>
        <taxon>Eukaryota</taxon>
        <taxon>Fungi</taxon>
        <taxon>Dikarya</taxon>
        <taxon>Ascomycota</taxon>
        <taxon>Pezizomycotina</taxon>
        <taxon>Sordariomycetes</taxon>
        <taxon>Hypocreomycetidae</taxon>
        <taxon>Hypocreales</taxon>
        <taxon>Ophiocordycipitaceae</taxon>
        <taxon>Drechmeria</taxon>
    </lineage>
</organism>
<feature type="region of interest" description="Disordered" evidence="2">
    <location>
        <begin position="177"/>
        <end position="261"/>
    </location>
</feature>
<proteinExistence type="predicted"/>
<dbReference type="Pfam" id="PF11951">
    <property type="entry name" value="Fungal_trans_2"/>
    <property type="match status" value="1"/>
</dbReference>
<dbReference type="InterPro" id="IPR053175">
    <property type="entry name" value="DHMBA_Reg_Transcription_Factor"/>
</dbReference>
<dbReference type="Proteomes" id="UP000076580">
    <property type="component" value="Chromosome 03"/>
</dbReference>
<protein>
    <submittedName>
        <fullName evidence="3">Zn-C6 fungal-type DNA-binding domain protein</fullName>
    </submittedName>
</protein>
<evidence type="ECO:0000313" key="3">
    <source>
        <dbReference type="EMBL" id="KYK56066.1"/>
    </source>
</evidence>
<reference evidence="3 4" key="1">
    <citation type="journal article" date="2016" name="Sci. Rep.">
        <title>Insights into Adaptations to a Near-Obligate Nematode Endoparasitic Lifestyle from the Finished Genome of Drechmeria coniospora.</title>
        <authorList>
            <person name="Zhang L."/>
            <person name="Zhou Z."/>
            <person name="Guo Q."/>
            <person name="Fokkens L."/>
            <person name="Miskei M."/>
            <person name="Pocsi I."/>
            <person name="Zhang W."/>
            <person name="Chen M."/>
            <person name="Wang L."/>
            <person name="Sun Y."/>
            <person name="Donzelli B.G."/>
            <person name="Gibson D.M."/>
            <person name="Nelson D.R."/>
            <person name="Luo J.G."/>
            <person name="Rep M."/>
            <person name="Liu H."/>
            <person name="Yang S."/>
            <person name="Wang J."/>
            <person name="Krasnoff S.B."/>
            <person name="Xu Y."/>
            <person name="Molnar I."/>
            <person name="Lin M."/>
        </authorList>
    </citation>
    <scope>NUCLEOTIDE SEQUENCE [LARGE SCALE GENOMIC DNA]</scope>
    <source>
        <strain evidence="3 4">ARSEF 6962</strain>
    </source>
</reference>
<evidence type="ECO:0000313" key="4">
    <source>
        <dbReference type="Proteomes" id="UP000076580"/>
    </source>
</evidence>
<gene>
    <name evidence="3" type="ORF">DCS_08032</name>
</gene>
<sequence>MCACNDKHGILVLQLQRVLCWYLIVSGNGPRGIPKHRGEHHTCGTLRMQVHENCAAFTRGAAPPEWLSGLIDRCMEFLAGMNHHAAHVRALLVRGLPAPYLLVPPTGSWAGARSRRRHGVGGESIESTASRRHPRNLAPLLLPLRQILDAAVFAIAFHRLVVPLARVDSLALPAAASTSLQPPSPSLTGVSFASSPWTRHPLRRPSLSVDSTAAKPPPLLIRPASPRPVSSALRCGKIGHHARLPSERPGPGERQPPRERQPCPFVVTLEDAVNRRGVPPWWFVAPPGLGLSNLPASSRGTLVARSSSSTAYPGPRHGLLWQALEGLSDVQNAQDQGRQPLPSVAFVPARTCPGYRNEFDLVFRNETLATEKRARKAGSKALARANGKAPASAVGPGPSWACPPSSSSTDGWLISPSPRVPVENRATCHFISNFVLLPSHGSVRGFMEFLIPLLKMEHLPRHFTYAFDACALASLNNRVGAGSDLDKEALGRYTKALSATNLALRDPAVARLDATLASVLLLGLFESIAARQFGTLAWGTHIEGAIELVKARGRKQLRTKLGLLMFIAVRTQMVRSARRPLPFSLVQPDRDASREPHIVYSITTSKAPVMGGDWWMNDTVRDRHAAECQRLNIGVGELRAEANRLLTSASWSDEHVQVVLDMIRRCQAHDLACANWSKTLPDSFRWRTVGWEDHVPNGNYLVADVYPGRVDAYPGLWVASVWNMMRCSRIVLASIIVRCVAWTSSPVDYRTTPEYATAARTCVDTITDIVASVPYQLGWFSKRRHLLDGVKVSSFACGEEDSPKGLGGYFMTWPLAVIHTQDYTTDSQRTWIRGRFEYIGHQLGVRSANPLTELNYRLPSMLIRRDGLMTDRPPSFHDLDKVPSGAAFSTSLPQRPEAPHRRAPPR</sequence>